<feature type="compositionally biased region" description="Basic residues" evidence="1">
    <location>
        <begin position="34"/>
        <end position="43"/>
    </location>
</feature>
<feature type="compositionally biased region" description="Acidic residues" evidence="1">
    <location>
        <begin position="325"/>
        <end position="336"/>
    </location>
</feature>
<reference evidence="2" key="1">
    <citation type="submission" date="2021-07" db="EMBL/GenBank/DDBJ databases">
        <authorList>
            <person name="Durling M."/>
        </authorList>
    </citation>
    <scope>NUCLEOTIDE SEQUENCE</scope>
</reference>
<evidence type="ECO:0000313" key="3">
    <source>
        <dbReference type="Proteomes" id="UP000696280"/>
    </source>
</evidence>
<feature type="compositionally biased region" description="Low complexity" evidence="1">
    <location>
        <begin position="283"/>
        <end position="304"/>
    </location>
</feature>
<dbReference type="PANTHER" id="PTHR23242">
    <property type="entry name" value="TRANSCRIPTION FACTOR HOXA13"/>
    <property type="match status" value="1"/>
</dbReference>
<dbReference type="OrthoDB" id="3260408at2759"/>
<evidence type="ECO:0008006" key="4">
    <source>
        <dbReference type="Google" id="ProtNLM"/>
    </source>
</evidence>
<accession>A0A9N9L1A3</accession>
<feature type="compositionally biased region" description="Polar residues" evidence="1">
    <location>
        <begin position="12"/>
        <end position="21"/>
    </location>
</feature>
<protein>
    <recommendedName>
        <fullName evidence="4">Transcription factor hoxa13</fullName>
    </recommendedName>
</protein>
<gene>
    <name evidence="2" type="ORF">HYFRA_00000299</name>
</gene>
<keyword evidence="3" id="KW-1185">Reference proteome</keyword>
<comment type="caution">
    <text evidence="2">The sequence shown here is derived from an EMBL/GenBank/DDBJ whole genome shotgun (WGS) entry which is preliminary data.</text>
</comment>
<organism evidence="2 3">
    <name type="scientific">Hymenoscyphus fraxineus</name>
    <dbReference type="NCBI Taxonomy" id="746836"/>
    <lineage>
        <taxon>Eukaryota</taxon>
        <taxon>Fungi</taxon>
        <taxon>Dikarya</taxon>
        <taxon>Ascomycota</taxon>
        <taxon>Pezizomycotina</taxon>
        <taxon>Leotiomycetes</taxon>
        <taxon>Helotiales</taxon>
        <taxon>Helotiaceae</taxon>
        <taxon>Hymenoscyphus</taxon>
    </lineage>
</organism>
<dbReference type="Proteomes" id="UP000696280">
    <property type="component" value="Unassembled WGS sequence"/>
</dbReference>
<feature type="region of interest" description="Disordered" evidence="1">
    <location>
        <begin position="279"/>
        <end position="339"/>
    </location>
</feature>
<feature type="region of interest" description="Disordered" evidence="1">
    <location>
        <begin position="1"/>
        <end position="43"/>
    </location>
</feature>
<evidence type="ECO:0000256" key="1">
    <source>
        <dbReference type="SAM" id="MobiDB-lite"/>
    </source>
</evidence>
<proteinExistence type="predicted"/>
<dbReference type="PANTHER" id="PTHR23242:SF9">
    <property type="entry name" value="TRANSCRIPTION FACTOR HOXA13"/>
    <property type="match status" value="1"/>
</dbReference>
<sequence>MGSAKPIESGKKSQSSMNNGKAINGQPKSPPTKSKSKTKTPKKTGSRLLLTWYSIITIYFRCPSTPDLLTDTSPRICKPYFQLESAVSPYLSPYYDVYAAPYVDKVKPYYETANQKVIIPVIVLGKKYGAPRVAQAQSYGQAQWEKNVQPLVQKYQDVAKTKYDETLGPHIMQAVDVTSPYYAILKTNALQTYYGHILPTYNMVKPHVIDGYLITSDFALNTAFPYTQWAWTTSAVFVERTIWPQVRILYGENVEPQLVRIGQRLGRYRDGKKLKTVVDEVDSSSSAPSTSSDFSASEFYSSTTEDTETIEVTEPPSSEPTIEQSTEETTESEEEIEAKKKAIREKAQEIVTNDLRVWQEKFAKAADEGSDEMEERITEISETMVKQAKGVGNALIVQLEETVKSGFKSLKRDIISIVESKKDSEECEKDLSQAVRKTGLAIKEKGQAVRNWKLNFDQEMNSLLEQTASDTFDVLDTIRDMGLQEIGMRWAWTDGITHKHWTKYHKLKGKFEEWRLDVEKVIIEHPGLDRVRAAAEDNENRAMAIAEEAAKELARLKETGRWKISMEDSSDDFSTKHMPAAAASLGKNIKEKVVEGGENAQDVIQDALSKAQGTVSSVSEAIVGGQQGGVESIASVATENAKSAGSEVSSVVSNASSSLSSATSSIASSLSTSLDAASISVESAEASASSTAPKKVWGGAMAQKVEARQIIFDDFIDDSDDDTFSERLQSMASEAGDKYADITKAVSEALLKPTSTPGHQVTKLAAQKYSSALAAASSVLYGTEKGAGESVASIASSRYSDAVSAASVALYGSPAPVTASIVSQASGAYSNAQAALESAKSLAQSRLSEGLDLAASRFSDAKNYVAAINTGTTQKQKLSVQMQEQYYAGIGLAHARYSEYMAAVSAAIMPKPTPFHESVYSKASVGIVGTEPHGYEKALSTADSYYSIAVSKASAQLKNFLSSISSAGAKGKDVVPTSSLAAQASSQYSASVAEASSSYSSISSVIANKIQAQASQASGAVYGSETPLTEKIASKASENWEALINKASEQIYGAPTPYFVTRQLLSEAKEYGAVATGAATSQYFVVQSIISELIIGKDATFTESVYNKLSSAYYTNADDVVSSASSFANEAYSSVFSAVSVMFTPPATIEIILDSASSRVNDVVQAASIQIYGTKKGSYEQASSAAASAYSSIQSAASAKIYGTSTGYAEAASSSISVAALSAQRAISEAIYGTPTGKVEAATNVAEKYASATAAAAQAYASAQAKISKAIYGEEQGAIESAQSRLSAAVESARARLAEFAANAGEGASEFVKQASEGVEEFASSVSSAVAAGKTNVKDEL</sequence>
<feature type="compositionally biased region" description="Low complexity" evidence="1">
    <location>
        <begin position="312"/>
        <end position="324"/>
    </location>
</feature>
<dbReference type="EMBL" id="CAJVRL010000081">
    <property type="protein sequence ID" value="CAG8957956.1"/>
    <property type="molecule type" value="Genomic_DNA"/>
</dbReference>
<name>A0A9N9L1A3_9HELO</name>
<evidence type="ECO:0000313" key="2">
    <source>
        <dbReference type="EMBL" id="CAG8957956.1"/>
    </source>
</evidence>